<sequence>MRPVLFWTGIATGIIAAACSVGYAAFYQSAFGVDFSRVAPVPAIISANMIGAVLIMLVCWLLERWKGRVPRSFGISLVVLSLLSAGIPFMTSLPLNVPSPELFPGLTAPMHLLPALIWLALQPWWNDENRTGSGG</sequence>
<dbReference type="EMBL" id="JACVFC010000003">
    <property type="protein sequence ID" value="MBC9933072.1"/>
    <property type="molecule type" value="Genomic_DNA"/>
</dbReference>
<feature type="transmembrane region" description="Helical" evidence="1">
    <location>
        <begin position="40"/>
        <end position="61"/>
    </location>
</feature>
<gene>
    <name evidence="2" type="ORF">ICL07_21970</name>
</gene>
<protein>
    <recommendedName>
        <fullName evidence="4">DUF998 domain-containing protein</fullName>
    </recommendedName>
</protein>
<feature type="transmembrane region" description="Helical" evidence="1">
    <location>
        <begin position="73"/>
        <end position="90"/>
    </location>
</feature>
<dbReference type="Proteomes" id="UP000659124">
    <property type="component" value="Unassembled WGS sequence"/>
</dbReference>
<feature type="transmembrane region" description="Helical" evidence="1">
    <location>
        <begin position="102"/>
        <end position="121"/>
    </location>
</feature>
<keyword evidence="1" id="KW-0472">Membrane</keyword>
<evidence type="ECO:0000313" key="3">
    <source>
        <dbReference type="Proteomes" id="UP000659124"/>
    </source>
</evidence>
<organism evidence="2 3">
    <name type="scientific">Chitinophaga qingshengii</name>
    <dbReference type="NCBI Taxonomy" id="1569794"/>
    <lineage>
        <taxon>Bacteria</taxon>
        <taxon>Pseudomonadati</taxon>
        <taxon>Bacteroidota</taxon>
        <taxon>Chitinophagia</taxon>
        <taxon>Chitinophagales</taxon>
        <taxon>Chitinophagaceae</taxon>
        <taxon>Chitinophaga</taxon>
    </lineage>
</organism>
<keyword evidence="1" id="KW-0812">Transmembrane</keyword>
<proteinExistence type="predicted"/>
<evidence type="ECO:0008006" key="4">
    <source>
        <dbReference type="Google" id="ProtNLM"/>
    </source>
</evidence>
<evidence type="ECO:0000313" key="2">
    <source>
        <dbReference type="EMBL" id="MBC9933072.1"/>
    </source>
</evidence>
<comment type="caution">
    <text evidence="2">The sequence shown here is derived from an EMBL/GenBank/DDBJ whole genome shotgun (WGS) entry which is preliminary data.</text>
</comment>
<name>A0ABR7TTX8_9BACT</name>
<reference evidence="2 3" key="1">
    <citation type="submission" date="2020-09" db="EMBL/GenBank/DDBJ databases">
        <title>Genome sequences of type strains of Chitinophaga qingshengii and Chitinophaga varians.</title>
        <authorList>
            <person name="Kittiwongwattana C."/>
        </authorList>
    </citation>
    <scope>NUCLEOTIDE SEQUENCE [LARGE SCALE GENOMIC DNA]</scope>
    <source>
        <strain evidence="2 3">JCM 30026</strain>
    </source>
</reference>
<dbReference type="PROSITE" id="PS51257">
    <property type="entry name" value="PROKAR_LIPOPROTEIN"/>
    <property type="match status" value="1"/>
</dbReference>
<evidence type="ECO:0000256" key="1">
    <source>
        <dbReference type="SAM" id="Phobius"/>
    </source>
</evidence>
<keyword evidence="3" id="KW-1185">Reference proteome</keyword>
<accession>A0ABR7TTX8</accession>
<dbReference type="RefSeq" id="WP_188090197.1">
    <property type="nucleotide sequence ID" value="NZ_JACVFC010000003.1"/>
</dbReference>
<keyword evidence="1" id="KW-1133">Transmembrane helix</keyword>